<feature type="transmembrane region" description="Helical" evidence="1">
    <location>
        <begin position="60"/>
        <end position="82"/>
    </location>
</feature>
<dbReference type="AlphaFoldDB" id="A0A5C0SDM6"/>
<feature type="transmembrane region" description="Helical" evidence="1">
    <location>
        <begin position="237"/>
        <end position="254"/>
    </location>
</feature>
<dbReference type="KEGG" id="crs:FQB35_02630"/>
<accession>A0A5C0SDM6</accession>
<dbReference type="OrthoDB" id="367235at2"/>
<keyword evidence="1" id="KW-1133">Transmembrane helix</keyword>
<feature type="transmembrane region" description="Helical" evidence="1">
    <location>
        <begin position="176"/>
        <end position="193"/>
    </location>
</feature>
<feature type="transmembrane region" description="Helical" evidence="1">
    <location>
        <begin position="395"/>
        <end position="412"/>
    </location>
</feature>
<keyword evidence="3" id="KW-1185">Reference proteome</keyword>
<gene>
    <name evidence="2" type="ORF">FQB35_02630</name>
</gene>
<dbReference type="Proteomes" id="UP000324646">
    <property type="component" value="Chromosome"/>
</dbReference>
<organism evidence="2 3">
    <name type="scientific">Crassaminicella thermophila</name>
    <dbReference type="NCBI Taxonomy" id="2599308"/>
    <lineage>
        <taxon>Bacteria</taxon>
        <taxon>Bacillati</taxon>
        <taxon>Bacillota</taxon>
        <taxon>Clostridia</taxon>
        <taxon>Eubacteriales</taxon>
        <taxon>Clostridiaceae</taxon>
        <taxon>Crassaminicella</taxon>
    </lineage>
</organism>
<sequence length="415" mass="47221">MKMIILTLIISMGIILFLVSKKVNIGYSLMIGAVILALLNGRSIFYIFKIFLKTFSEPTTISLAVTIAFISILGHLMEKYLILDRMIIALEKMLRSAKATILIAPAIIGTLLVTGGALMSCPVVETLGERLSIPKDKRAAINLIFRHALYFIFPLSPTIILAAELGNFNIWDFVKLQFPVAVAMYIFGYFFYLKNYSEPPIEKINKKQYLKTILEFLFYSLPILISLLGVILLNLPFYISLIGGILLSIVINLYDKRQDSKYDIGENILKTIYKGIKPSMVIAIIGIMIFKNVVNNMDEIFVYLNHLLDKGIPLELLIFIAAALISFPLASTQPGIAILYPMILPLAPNYHIKLLYSMFIYVSAFMFYYISPLHMCQVLTLEYFEVKIKNLYKNYLYILPFVYIVMLIIYAVKII</sequence>
<dbReference type="PANTHER" id="PTHR39556:SF1">
    <property type="entry name" value="PROTEIN, PUTATIVE-RELATED"/>
    <property type="match status" value="1"/>
</dbReference>
<dbReference type="InterPro" id="IPR007294">
    <property type="entry name" value="DUF401"/>
</dbReference>
<protein>
    <submittedName>
        <fullName evidence="2">DUF401 family protein</fullName>
    </submittedName>
</protein>
<feature type="transmembrane region" description="Helical" evidence="1">
    <location>
        <begin position="354"/>
        <end position="375"/>
    </location>
</feature>
<feature type="transmembrane region" description="Helical" evidence="1">
    <location>
        <begin position="102"/>
        <end position="127"/>
    </location>
</feature>
<feature type="transmembrane region" description="Helical" evidence="1">
    <location>
        <begin position="314"/>
        <end position="342"/>
    </location>
</feature>
<evidence type="ECO:0000256" key="1">
    <source>
        <dbReference type="SAM" id="Phobius"/>
    </source>
</evidence>
<feature type="transmembrane region" description="Helical" evidence="1">
    <location>
        <begin position="275"/>
        <end position="294"/>
    </location>
</feature>
<name>A0A5C0SDM6_CRATE</name>
<keyword evidence="1" id="KW-0812">Transmembrane</keyword>
<feature type="transmembrane region" description="Helical" evidence="1">
    <location>
        <begin position="213"/>
        <end position="231"/>
    </location>
</feature>
<evidence type="ECO:0000313" key="3">
    <source>
        <dbReference type="Proteomes" id="UP000324646"/>
    </source>
</evidence>
<dbReference type="EMBL" id="CP042243">
    <property type="protein sequence ID" value="QEK11354.1"/>
    <property type="molecule type" value="Genomic_DNA"/>
</dbReference>
<proteinExistence type="predicted"/>
<feature type="transmembrane region" description="Helical" evidence="1">
    <location>
        <begin position="148"/>
        <end position="170"/>
    </location>
</feature>
<feature type="transmembrane region" description="Helical" evidence="1">
    <location>
        <begin position="31"/>
        <end position="48"/>
    </location>
</feature>
<reference evidence="2 3" key="1">
    <citation type="submission" date="2019-07" db="EMBL/GenBank/DDBJ databases">
        <title>Complete genome of Crassaminicella thermophila SY095.</title>
        <authorList>
            <person name="Li X."/>
        </authorList>
    </citation>
    <scope>NUCLEOTIDE SEQUENCE [LARGE SCALE GENOMIC DNA]</scope>
    <source>
        <strain evidence="2 3">SY095</strain>
    </source>
</reference>
<evidence type="ECO:0000313" key="2">
    <source>
        <dbReference type="EMBL" id="QEK11354.1"/>
    </source>
</evidence>
<keyword evidence="1" id="KW-0472">Membrane</keyword>
<dbReference type="Pfam" id="PF04165">
    <property type="entry name" value="DUF401"/>
    <property type="match status" value="1"/>
</dbReference>
<dbReference type="PANTHER" id="PTHR39556">
    <property type="entry name" value="PROTEIN, PUTATIVE-RELATED"/>
    <property type="match status" value="1"/>
</dbReference>